<feature type="transmembrane region" description="Helical" evidence="5">
    <location>
        <begin position="400"/>
        <end position="418"/>
    </location>
</feature>
<dbReference type="InterPro" id="IPR011701">
    <property type="entry name" value="MFS"/>
</dbReference>
<sequence>MSTAPTPPSRPVTSPPRHAVRAAWAVFAVFVVAGVGMSTWASRIPAVRDGLAFTESQMGVLLLTGAIGSLIALPLSGMIASRLGAAATCVSFAALSVVGFAVATLAVGQDLPVLVRVGLFLGGMGVGVWDAAMNLEGAVVEQRLGRSIMPRFHAGFSLGTVAGAGLGALAAHVGLSLPGHVITVMVVDLVVVVLAVRFFEPTPHAGGRQGELAGVAVGVGEDPSTAVEPPSGHSARETLAAWRESRTLLVGLVVLAAALTEGAANDWVSLAVVDGFGAANAAGAVALAVFLTAMTVTRLAGTALIDRLGRVRVLRLSGVAALVGVGIFALVPVLWVSVVGVAIWGAGAALGFPLGMSAASDDPAKAAVRVSVVSTIGYSAFFVGPALIGFLAEHTGYRDALLVLALPVAVGLLVAGAARPLTTAAGQRTSTLEE</sequence>
<feature type="transmembrane region" description="Helical" evidence="5">
    <location>
        <begin position="313"/>
        <end position="335"/>
    </location>
</feature>
<dbReference type="InterPro" id="IPR051788">
    <property type="entry name" value="MFS_Transporter"/>
</dbReference>
<feature type="transmembrane region" description="Helical" evidence="5">
    <location>
        <begin position="152"/>
        <end position="175"/>
    </location>
</feature>
<feature type="transmembrane region" description="Helical" evidence="5">
    <location>
        <begin position="60"/>
        <end position="80"/>
    </location>
</feature>
<dbReference type="SUPFAM" id="SSF103473">
    <property type="entry name" value="MFS general substrate transporter"/>
    <property type="match status" value="1"/>
</dbReference>
<evidence type="ECO:0000256" key="2">
    <source>
        <dbReference type="ARBA" id="ARBA00022692"/>
    </source>
</evidence>
<dbReference type="Pfam" id="PF07690">
    <property type="entry name" value="MFS_1"/>
    <property type="match status" value="1"/>
</dbReference>
<feature type="transmembrane region" description="Helical" evidence="5">
    <location>
        <begin position="181"/>
        <end position="199"/>
    </location>
</feature>
<feature type="transmembrane region" description="Helical" evidence="5">
    <location>
        <begin position="366"/>
        <end position="388"/>
    </location>
</feature>
<dbReference type="RefSeq" id="WP_225564460.1">
    <property type="nucleotide sequence ID" value="NZ_JAIXCQ010000002.1"/>
</dbReference>
<name>A0ABS7ZCC7_9MICO</name>
<dbReference type="InterPro" id="IPR020846">
    <property type="entry name" value="MFS_dom"/>
</dbReference>
<feature type="transmembrane region" description="Helical" evidence="5">
    <location>
        <begin position="341"/>
        <end position="359"/>
    </location>
</feature>
<evidence type="ECO:0000256" key="5">
    <source>
        <dbReference type="SAM" id="Phobius"/>
    </source>
</evidence>
<dbReference type="PROSITE" id="PS50850">
    <property type="entry name" value="MFS"/>
    <property type="match status" value="1"/>
</dbReference>
<keyword evidence="8" id="KW-1185">Reference proteome</keyword>
<dbReference type="Gene3D" id="1.20.1250.20">
    <property type="entry name" value="MFS general substrate transporter like domains"/>
    <property type="match status" value="2"/>
</dbReference>
<organism evidence="7 8">
    <name type="scientific">Isoptericola luteus</name>
    <dbReference type="NCBI Taxonomy" id="2879484"/>
    <lineage>
        <taxon>Bacteria</taxon>
        <taxon>Bacillati</taxon>
        <taxon>Actinomycetota</taxon>
        <taxon>Actinomycetes</taxon>
        <taxon>Micrococcales</taxon>
        <taxon>Promicromonosporaceae</taxon>
        <taxon>Isoptericola</taxon>
    </lineage>
</organism>
<feature type="transmembrane region" description="Helical" evidence="5">
    <location>
        <begin position="21"/>
        <end position="40"/>
    </location>
</feature>
<dbReference type="Proteomes" id="UP001319870">
    <property type="component" value="Unassembled WGS sequence"/>
</dbReference>
<accession>A0ABS7ZCC7</accession>
<feature type="transmembrane region" description="Helical" evidence="5">
    <location>
        <begin position="246"/>
        <end position="264"/>
    </location>
</feature>
<proteinExistence type="predicted"/>
<dbReference type="PANTHER" id="PTHR23514:SF13">
    <property type="entry name" value="INNER MEMBRANE PROTEIN YBJJ"/>
    <property type="match status" value="1"/>
</dbReference>
<feature type="transmembrane region" description="Helical" evidence="5">
    <location>
        <begin position="87"/>
        <end position="107"/>
    </location>
</feature>
<keyword evidence="2 5" id="KW-0812">Transmembrane</keyword>
<evidence type="ECO:0000256" key="1">
    <source>
        <dbReference type="ARBA" id="ARBA00004651"/>
    </source>
</evidence>
<dbReference type="CDD" id="cd17393">
    <property type="entry name" value="MFS_MosC_like"/>
    <property type="match status" value="1"/>
</dbReference>
<evidence type="ECO:0000256" key="3">
    <source>
        <dbReference type="ARBA" id="ARBA00022989"/>
    </source>
</evidence>
<gene>
    <name evidence="7" type="ORF">LEP48_04950</name>
</gene>
<keyword evidence="4 5" id="KW-0472">Membrane</keyword>
<feature type="transmembrane region" description="Helical" evidence="5">
    <location>
        <begin position="113"/>
        <end position="132"/>
    </location>
</feature>
<evidence type="ECO:0000256" key="4">
    <source>
        <dbReference type="ARBA" id="ARBA00023136"/>
    </source>
</evidence>
<dbReference type="EMBL" id="JAIXCQ010000002">
    <property type="protein sequence ID" value="MCA5892703.1"/>
    <property type="molecule type" value="Genomic_DNA"/>
</dbReference>
<evidence type="ECO:0000259" key="6">
    <source>
        <dbReference type="PROSITE" id="PS50850"/>
    </source>
</evidence>
<comment type="subcellular location">
    <subcellularLocation>
        <location evidence="1">Cell membrane</location>
        <topology evidence="1">Multi-pass membrane protein</topology>
    </subcellularLocation>
</comment>
<dbReference type="PANTHER" id="PTHR23514">
    <property type="entry name" value="BYPASS OF STOP CODON PROTEIN 6"/>
    <property type="match status" value="1"/>
</dbReference>
<feature type="domain" description="Major facilitator superfamily (MFS) profile" evidence="6">
    <location>
        <begin position="22"/>
        <end position="423"/>
    </location>
</feature>
<evidence type="ECO:0000313" key="7">
    <source>
        <dbReference type="EMBL" id="MCA5892703.1"/>
    </source>
</evidence>
<keyword evidence="3 5" id="KW-1133">Transmembrane helix</keyword>
<protein>
    <submittedName>
        <fullName evidence="7">MFS transporter</fullName>
    </submittedName>
</protein>
<reference evidence="7 8" key="1">
    <citation type="submission" date="2021-09" db="EMBL/GenBank/DDBJ databases">
        <title>Isoptericola luteus sp. nov., a novel bacterium isolated from Harbin, the capital city of Heilongjiang province.</title>
        <authorList>
            <person name="Li J."/>
        </authorList>
    </citation>
    <scope>NUCLEOTIDE SEQUENCE [LARGE SCALE GENOMIC DNA]</scope>
    <source>
        <strain evidence="7 8">NEAU-Y5</strain>
    </source>
</reference>
<feature type="transmembrane region" description="Helical" evidence="5">
    <location>
        <begin position="276"/>
        <end position="301"/>
    </location>
</feature>
<dbReference type="InterPro" id="IPR036259">
    <property type="entry name" value="MFS_trans_sf"/>
</dbReference>
<comment type="caution">
    <text evidence="7">The sequence shown here is derived from an EMBL/GenBank/DDBJ whole genome shotgun (WGS) entry which is preliminary data.</text>
</comment>
<evidence type="ECO:0000313" key="8">
    <source>
        <dbReference type="Proteomes" id="UP001319870"/>
    </source>
</evidence>